<dbReference type="Proteomes" id="UP000030686">
    <property type="component" value="Unassembled WGS sequence"/>
</dbReference>
<dbReference type="EMBL" id="HG792019">
    <property type="protein sequence ID" value="CDM36864.1"/>
    <property type="molecule type" value="Genomic_DNA"/>
</dbReference>
<gene>
    <name evidence="1" type="ORF">PROQFM164_S05g000697</name>
</gene>
<sequence>MLLADARFEDYNNDHLVLKKEIRNAILQEARPIFEQIVKEEQENRLESFLKDRRIFAI</sequence>
<dbReference type="AlphaFoldDB" id="W6QRZ3"/>
<evidence type="ECO:0000313" key="2">
    <source>
        <dbReference type="Proteomes" id="UP000030686"/>
    </source>
</evidence>
<organism evidence="1 2">
    <name type="scientific">Penicillium roqueforti (strain FM164)</name>
    <dbReference type="NCBI Taxonomy" id="1365484"/>
    <lineage>
        <taxon>Eukaryota</taxon>
        <taxon>Fungi</taxon>
        <taxon>Dikarya</taxon>
        <taxon>Ascomycota</taxon>
        <taxon>Pezizomycotina</taxon>
        <taxon>Eurotiomycetes</taxon>
        <taxon>Eurotiomycetidae</taxon>
        <taxon>Eurotiales</taxon>
        <taxon>Aspergillaceae</taxon>
        <taxon>Penicillium</taxon>
    </lineage>
</organism>
<protein>
    <submittedName>
        <fullName evidence="1">Uncharacterized protein</fullName>
    </submittedName>
</protein>
<accession>W6QRZ3</accession>
<name>W6QRZ3_PENRF</name>
<keyword evidence="2" id="KW-1185">Reference proteome</keyword>
<evidence type="ECO:0000313" key="1">
    <source>
        <dbReference type="EMBL" id="CDM36864.1"/>
    </source>
</evidence>
<reference evidence="1" key="1">
    <citation type="journal article" date="2014" name="Nat. Commun.">
        <title>Multiple recent horizontal transfers of a large genomic region in cheese making fungi.</title>
        <authorList>
            <person name="Cheeseman K."/>
            <person name="Ropars J."/>
            <person name="Renault P."/>
            <person name="Dupont J."/>
            <person name="Gouzy J."/>
            <person name="Branca A."/>
            <person name="Abraham A.L."/>
            <person name="Ceppi M."/>
            <person name="Conseiller E."/>
            <person name="Debuchy R."/>
            <person name="Malagnac F."/>
            <person name="Goarin A."/>
            <person name="Silar P."/>
            <person name="Lacoste S."/>
            <person name="Sallet E."/>
            <person name="Bensimon A."/>
            <person name="Giraud T."/>
            <person name="Brygoo Y."/>
        </authorList>
    </citation>
    <scope>NUCLEOTIDE SEQUENCE [LARGE SCALE GENOMIC DNA]</scope>
    <source>
        <strain evidence="1">FM164</strain>
    </source>
</reference>
<proteinExistence type="predicted"/>
<dbReference type="OrthoDB" id="4360578at2759"/>